<keyword evidence="2" id="KW-1133">Transmembrane helix</keyword>
<dbReference type="STRING" id="857265.WG78_02365"/>
<comment type="caution">
    <text evidence="4">The sequence shown here is derived from an EMBL/GenBank/DDBJ whole genome shotgun (WGS) entry which is preliminary data.</text>
</comment>
<evidence type="ECO:0000256" key="2">
    <source>
        <dbReference type="SAM" id="Phobius"/>
    </source>
</evidence>
<feature type="signal peptide" evidence="3">
    <location>
        <begin position="1"/>
        <end position="19"/>
    </location>
</feature>
<sequence length="308" mass="32193">MRWINSVLFAVLTTTAALALALPTLKDVEATVRQGNYTEAQQMMQQVVEAKPGSAKAHYIYAEILAHNGKFEDATAQALQAKQLDPKITFTDPQKFRRFEALLLNSSQKVPAPQSTTSGARAPQSTIVNAPAVPMQQAREQQAEQPRGENTGFSWAAIGLIVIAAVGIWMMVRRRRQAAVVYPAGNYGPAGSYGNGGNYGPAGGYGPGPVGNPGGGSGIGTGIAAGVGGFAAGMLAEELLSRHNGGGERIVENNTTYITENNNGAPYGADADQQLRNDQIDFGNGSDWDSGGGDSGGGFDSGSSDDNW</sequence>
<evidence type="ECO:0000313" key="5">
    <source>
        <dbReference type="Proteomes" id="UP000037939"/>
    </source>
</evidence>
<proteinExistence type="predicted"/>
<evidence type="ECO:0000313" key="4">
    <source>
        <dbReference type="EMBL" id="KPC55464.1"/>
    </source>
</evidence>
<reference evidence="4 5" key="1">
    <citation type="submission" date="2015-07" db="EMBL/GenBank/DDBJ databases">
        <title>Draft genome sequence of the Amantichitinum ursilacus IGB-41, a new chitin-degrading bacterium.</title>
        <authorList>
            <person name="Kirstahler P."/>
            <person name="Guenther M."/>
            <person name="Grumaz C."/>
            <person name="Rupp S."/>
            <person name="Zibek S."/>
            <person name="Sohn K."/>
        </authorList>
    </citation>
    <scope>NUCLEOTIDE SEQUENCE [LARGE SCALE GENOMIC DNA]</scope>
    <source>
        <strain evidence="4 5">IGB-41</strain>
    </source>
</reference>
<dbReference type="InterPro" id="IPR011990">
    <property type="entry name" value="TPR-like_helical_dom_sf"/>
</dbReference>
<protein>
    <submittedName>
        <fullName evidence="4">Uncharacterized protein</fullName>
    </submittedName>
</protein>
<keyword evidence="2" id="KW-0812">Transmembrane</keyword>
<dbReference type="PATRIC" id="fig|857265.3.peg.492"/>
<dbReference type="Proteomes" id="UP000037939">
    <property type="component" value="Unassembled WGS sequence"/>
</dbReference>
<accession>A0A0N0XNW9</accession>
<feature type="chain" id="PRO_5005863388" evidence="3">
    <location>
        <begin position="20"/>
        <end position="308"/>
    </location>
</feature>
<evidence type="ECO:0000256" key="1">
    <source>
        <dbReference type="SAM" id="MobiDB-lite"/>
    </source>
</evidence>
<dbReference type="OrthoDB" id="5298822at2"/>
<feature type="transmembrane region" description="Helical" evidence="2">
    <location>
        <begin position="152"/>
        <end position="172"/>
    </location>
</feature>
<keyword evidence="3" id="KW-0732">Signal</keyword>
<gene>
    <name evidence="4" type="ORF">WG78_02365</name>
</gene>
<evidence type="ECO:0000256" key="3">
    <source>
        <dbReference type="SAM" id="SignalP"/>
    </source>
</evidence>
<dbReference type="Gene3D" id="1.25.40.10">
    <property type="entry name" value="Tetratricopeptide repeat domain"/>
    <property type="match status" value="1"/>
</dbReference>
<keyword evidence="5" id="KW-1185">Reference proteome</keyword>
<feature type="compositionally biased region" description="Gly residues" evidence="1">
    <location>
        <begin position="290"/>
        <end position="300"/>
    </location>
</feature>
<organism evidence="4 5">
    <name type="scientific">Amantichitinum ursilacus</name>
    <dbReference type="NCBI Taxonomy" id="857265"/>
    <lineage>
        <taxon>Bacteria</taxon>
        <taxon>Pseudomonadati</taxon>
        <taxon>Pseudomonadota</taxon>
        <taxon>Betaproteobacteria</taxon>
        <taxon>Neisseriales</taxon>
        <taxon>Chitinibacteraceae</taxon>
        <taxon>Amantichitinum</taxon>
    </lineage>
</organism>
<dbReference type="Pfam" id="PF13432">
    <property type="entry name" value="TPR_16"/>
    <property type="match status" value="1"/>
</dbReference>
<dbReference type="RefSeq" id="WP_083458711.1">
    <property type="nucleotide sequence ID" value="NZ_LAQT01000001.1"/>
</dbReference>
<name>A0A0N0XNW9_9NEIS</name>
<dbReference type="SUPFAM" id="SSF48452">
    <property type="entry name" value="TPR-like"/>
    <property type="match status" value="1"/>
</dbReference>
<keyword evidence="2" id="KW-0472">Membrane</keyword>
<feature type="region of interest" description="Disordered" evidence="1">
    <location>
        <begin position="261"/>
        <end position="308"/>
    </location>
</feature>
<dbReference type="AlphaFoldDB" id="A0A0N0XNW9"/>
<dbReference type="EMBL" id="LAQT01000001">
    <property type="protein sequence ID" value="KPC55464.1"/>
    <property type="molecule type" value="Genomic_DNA"/>
</dbReference>